<dbReference type="AlphaFoldDB" id="A0A2P2LQV7"/>
<name>A0A2P2LQV7_RHIMU</name>
<dbReference type="EMBL" id="GGEC01039861">
    <property type="protein sequence ID" value="MBX20345.1"/>
    <property type="molecule type" value="Transcribed_RNA"/>
</dbReference>
<proteinExistence type="predicted"/>
<accession>A0A2P2LQV7</accession>
<sequence>MFFPFHILRGLQCQTNKSMATTPATIHMHVPLTTMLINH</sequence>
<organism evidence="1">
    <name type="scientific">Rhizophora mucronata</name>
    <name type="common">Asiatic mangrove</name>
    <dbReference type="NCBI Taxonomy" id="61149"/>
    <lineage>
        <taxon>Eukaryota</taxon>
        <taxon>Viridiplantae</taxon>
        <taxon>Streptophyta</taxon>
        <taxon>Embryophyta</taxon>
        <taxon>Tracheophyta</taxon>
        <taxon>Spermatophyta</taxon>
        <taxon>Magnoliopsida</taxon>
        <taxon>eudicotyledons</taxon>
        <taxon>Gunneridae</taxon>
        <taxon>Pentapetalae</taxon>
        <taxon>rosids</taxon>
        <taxon>fabids</taxon>
        <taxon>Malpighiales</taxon>
        <taxon>Rhizophoraceae</taxon>
        <taxon>Rhizophora</taxon>
    </lineage>
</organism>
<evidence type="ECO:0000313" key="1">
    <source>
        <dbReference type="EMBL" id="MBX20345.1"/>
    </source>
</evidence>
<protein>
    <submittedName>
        <fullName evidence="1">Uncharacterized protein</fullName>
    </submittedName>
</protein>
<reference evidence="1" key="1">
    <citation type="submission" date="2018-02" db="EMBL/GenBank/DDBJ databases">
        <title>Rhizophora mucronata_Transcriptome.</title>
        <authorList>
            <person name="Meera S.P."/>
            <person name="Sreeshan A."/>
            <person name="Augustine A."/>
        </authorList>
    </citation>
    <scope>NUCLEOTIDE SEQUENCE</scope>
    <source>
        <tissue evidence="1">Leaf</tissue>
    </source>
</reference>